<name>A0A8J8FA49_9BACT</name>
<dbReference type="EMBL" id="WHPF01000001">
    <property type="protein sequence ID" value="NNV54161.1"/>
    <property type="molecule type" value="Genomic_DNA"/>
</dbReference>
<comment type="caution">
    <text evidence="1">The sequence shown here is derived from an EMBL/GenBank/DDBJ whole genome shotgun (WGS) entry which is preliminary data.</text>
</comment>
<dbReference type="AlphaFoldDB" id="A0A8J8FA49"/>
<sequence length="241" mass="27430">MANFISLNKVINMKLMLITVFFALLATVSYAQGEEKIRVHAGEDLMKAVSEFGAYRFAQFTKGTVFYKYNKAATALFNYNLLTGEMRFITNTGDTLTIANPEQVKFISVGEVVFYYDRGYQEVVSKNGDIELAVRKQIKIEYEKIGAYGQANTTSAIDNSKNYSDSYNTYSLMINQDAVVRKKYDWYLIANEGEVKAANKATFLKLFPAKSKEVETYIKTHDIRFNNEKQLNELIAFCNGL</sequence>
<evidence type="ECO:0000313" key="2">
    <source>
        <dbReference type="Proteomes" id="UP000598971"/>
    </source>
</evidence>
<proteinExistence type="predicted"/>
<accession>A0A8J8FA49</accession>
<keyword evidence="2" id="KW-1185">Reference proteome</keyword>
<dbReference type="Proteomes" id="UP000598971">
    <property type="component" value="Unassembled WGS sequence"/>
</dbReference>
<reference evidence="1" key="1">
    <citation type="submission" date="2019-10" db="EMBL/GenBank/DDBJ databases">
        <title>Draft genome sequence of Panacibacter sp. KCS-6.</title>
        <authorList>
            <person name="Yim K.J."/>
        </authorList>
    </citation>
    <scope>NUCLEOTIDE SEQUENCE</scope>
    <source>
        <strain evidence="1">KCS-6</strain>
    </source>
</reference>
<protein>
    <submittedName>
        <fullName evidence="1">Uncharacterized protein</fullName>
    </submittedName>
</protein>
<organism evidence="1 2">
    <name type="scientific">Limnovirga soli</name>
    <dbReference type="NCBI Taxonomy" id="2656915"/>
    <lineage>
        <taxon>Bacteria</taxon>
        <taxon>Pseudomonadati</taxon>
        <taxon>Bacteroidota</taxon>
        <taxon>Chitinophagia</taxon>
        <taxon>Chitinophagales</taxon>
        <taxon>Chitinophagaceae</taxon>
        <taxon>Limnovirga</taxon>
    </lineage>
</organism>
<gene>
    <name evidence="1" type="ORF">GD597_01730</name>
</gene>
<dbReference type="RefSeq" id="WP_171606067.1">
    <property type="nucleotide sequence ID" value="NZ_WHPF01000001.1"/>
</dbReference>
<evidence type="ECO:0000313" key="1">
    <source>
        <dbReference type="EMBL" id="NNV54161.1"/>
    </source>
</evidence>